<feature type="compositionally biased region" description="Low complexity" evidence="1">
    <location>
        <begin position="72"/>
        <end position="81"/>
    </location>
</feature>
<protein>
    <submittedName>
        <fullName evidence="2">Uncharacterized protein</fullName>
    </submittedName>
</protein>
<name>A0A2T8JEQ2_9POAL</name>
<dbReference type="Gramene" id="PVH48386">
    <property type="protein sequence ID" value="PVH48386"/>
    <property type="gene ID" value="PAHAL_4G319900"/>
</dbReference>
<gene>
    <name evidence="2" type="ORF">PAHAL_4G319900</name>
</gene>
<evidence type="ECO:0000313" key="2">
    <source>
        <dbReference type="EMBL" id="PVH48386.1"/>
    </source>
</evidence>
<dbReference type="InterPro" id="IPR036312">
    <property type="entry name" value="Bifun_inhib/LTP/seed_sf"/>
</dbReference>
<dbReference type="EMBL" id="CM008049">
    <property type="protein sequence ID" value="PVH48386.1"/>
    <property type="molecule type" value="Genomic_DNA"/>
</dbReference>
<feature type="region of interest" description="Disordered" evidence="1">
    <location>
        <begin position="39"/>
        <end position="118"/>
    </location>
</feature>
<feature type="compositionally biased region" description="Basic residues" evidence="1">
    <location>
        <begin position="102"/>
        <end position="111"/>
    </location>
</feature>
<dbReference type="AlphaFoldDB" id="A0A2T8JEQ2"/>
<accession>A0A2T8JEQ2</accession>
<evidence type="ECO:0000256" key="1">
    <source>
        <dbReference type="SAM" id="MobiDB-lite"/>
    </source>
</evidence>
<dbReference type="Proteomes" id="UP000243499">
    <property type="component" value="Chromosome 4"/>
</dbReference>
<reference evidence="2" key="1">
    <citation type="submission" date="2018-04" db="EMBL/GenBank/DDBJ databases">
        <title>WGS assembly of Panicum hallii.</title>
        <authorList>
            <person name="Lovell J."/>
            <person name="Jenkins J."/>
            <person name="Lowry D."/>
            <person name="Mamidi S."/>
            <person name="Sreedasyam A."/>
            <person name="Weng X."/>
            <person name="Barry K."/>
            <person name="Bonette J."/>
            <person name="Campitelli B."/>
            <person name="Daum C."/>
            <person name="Gordon S."/>
            <person name="Gould B."/>
            <person name="Lipzen A."/>
            <person name="Macqueen A."/>
            <person name="Palacio-Mejia J."/>
            <person name="Plott C."/>
            <person name="Shakirov E."/>
            <person name="Shu S."/>
            <person name="Yoshinaga Y."/>
            <person name="Zane M."/>
            <person name="Rokhsar D."/>
            <person name="Grimwood J."/>
            <person name="Schmutz J."/>
            <person name="Juenger T."/>
        </authorList>
    </citation>
    <scope>NUCLEOTIDE SEQUENCE [LARGE SCALE GENOMIC DNA]</scope>
    <source>
        <strain evidence="2">FIL2</strain>
    </source>
</reference>
<dbReference type="Gene3D" id="1.10.110.10">
    <property type="entry name" value="Plant lipid-transfer and hydrophobic proteins"/>
    <property type="match status" value="1"/>
</dbReference>
<sequence length="218" mass="24062">MVSVPRIGNNSKLANYSWESPKEHSICNPAGDLTINRISKAPSHPRRRLRRSQVQWRQPGTRRRRSWPPPRWRSSPSSPRRGTTMPARRRSRPSASACRTWSGRRPRRRPTAARASATSGTWAAAAWRRALCACVLSEVQAAGEMEPRRAAGLAAACKVPVGFVPTKPDFNCSAPEPGSDPGSRPTKSSARMRCLAQAAFLGLDPNKAYVQTEIVSRQ</sequence>
<proteinExistence type="predicted"/>
<organism evidence="2">
    <name type="scientific">Panicum hallii</name>
    <dbReference type="NCBI Taxonomy" id="206008"/>
    <lineage>
        <taxon>Eukaryota</taxon>
        <taxon>Viridiplantae</taxon>
        <taxon>Streptophyta</taxon>
        <taxon>Embryophyta</taxon>
        <taxon>Tracheophyta</taxon>
        <taxon>Spermatophyta</taxon>
        <taxon>Magnoliopsida</taxon>
        <taxon>Liliopsida</taxon>
        <taxon>Poales</taxon>
        <taxon>Poaceae</taxon>
        <taxon>PACMAD clade</taxon>
        <taxon>Panicoideae</taxon>
        <taxon>Panicodae</taxon>
        <taxon>Paniceae</taxon>
        <taxon>Panicinae</taxon>
        <taxon>Panicum</taxon>
        <taxon>Panicum sect. Panicum</taxon>
    </lineage>
</organism>